<evidence type="ECO:0000313" key="3">
    <source>
        <dbReference type="EMBL" id="OAT80297.1"/>
    </source>
</evidence>
<keyword evidence="2" id="KW-0732">Signal</keyword>
<dbReference type="EMBL" id="LYVF01000182">
    <property type="protein sequence ID" value="OAT80297.1"/>
    <property type="molecule type" value="Genomic_DNA"/>
</dbReference>
<feature type="transmembrane region" description="Helical" evidence="1">
    <location>
        <begin position="195"/>
        <end position="222"/>
    </location>
</feature>
<dbReference type="AlphaFoldDB" id="A0A1B7LC32"/>
<evidence type="ECO:0000313" key="4">
    <source>
        <dbReference type="Proteomes" id="UP000078532"/>
    </source>
</evidence>
<keyword evidence="1" id="KW-0472">Membrane</keyword>
<feature type="transmembrane region" description="Helical" evidence="1">
    <location>
        <begin position="234"/>
        <end position="266"/>
    </location>
</feature>
<reference evidence="3 4" key="1">
    <citation type="submission" date="2016-04" db="EMBL/GenBank/DDBJ databases">
        <authorList>
            <person name="Evans L.H."/>
            <person name="Alamgir A."/>
            <person name="Owens N."/>
            <person name="Weber N.D."/>
            <person name="Virtaneva K."/>
            <person name="Barbian K."/>
            <person name="Babar A."/>
            <person name="Rosenke K."/>
        </authorList>
    </citation>
    <scope>NUCLEOTIDE SEQUENCE [LARGE SCALE GENOMIC DNA]</scope>
    <source>
        <strain evidence="3 4">LMa1</strain>
    </source>
</reference>
<keyword evidence="4" id="KW-1185">Reference proteome</keyword>
<feature type="transmembrane region" description="Helical" evidence="1">
    <location>
        <begin position="170"/>
        <end position="189"/>
    </location>
</feature>
<evidence type="ECO:0000256" key="2">
    <source>
        <dbReference type="SAM" id="SignalP"/>
    </source>
</evidence>
<proteinExistence type="predicted"/>
<protein>
    <submittedName>
        <fullName evidence="3">Uncharacterized protein</fullName>
    </submittedName>
</protein>
<gene>
    <name evidence="3" type="ORF">A6M21_13845</name>
</gene>
<name>A0A1B7LC32_9FIRM</name>
<keyword evidence="1" id="KW-0812">Transmembrane</keyword>
<feature type="transmembrane region" description="Helical" evidence="1">
    <location>
        <begin position="133"/>
        <end position="150"/>
    </location>
</feature>
<feature type="signal peptide" evidence="2">
    <location>
        <begin position="1"/>
        <end position="24"/>
    </location>
</feature>
<feature type="chain" id="PRO_5039583048" evidence="2">
    <location>
        <begin position="25"/>
        <end position="284"/>
    </location>
</feature>
<keyword evidence="1" id="KW-1133">Transmembrane helix</keyword>
<dbReference type="Proteomes" id="UP000078532">
    <property type="component" value="Unassembled WGS sequence"/>
</dbReference>
<organism evidence="3 4">
    <name type="scientific">Desulfotomaculum copahuensis</name>
    <dbReference type="NCBI Taxonomy" id="1838280"/>
    <lineage>
        <taxon>Bacteria</taxon>
        <taxon>Bacillati</taxon>
        <taxon>Bacillota</taxon>
        <taxon>Clostridia</taxon>
        <taxon>Eubacteriales</taxon>
        <taxon>Desulfotomaculaceae</taxon>
        <taxon>Desulfotomaculum</taxon>
    </lineage>
</organism>
<sequence length="284" mass="29428">MPITKNLWAAVCLACLLTLAGWLAAPYARAQTGSVRPDMLVPAGERVENVLLFGRSGVIAGEVTDEVVVINGNLTLAPTARISDRVIVIGGRLNRETGAQVGKGILDIDAGQTGINTLFAALLGTGLLTMGKFMAGVTAILIFIFAAALLPDLSRRATGIMQEKTLQTLLLGLLGALAVLSLSAALILSRWGIPLALLIMLAGGVLLLPGLTGLALLCGDILNRGTGHRMRSPALLAALGSLPLVALLVFPLVGVILTLLVVLLTFGAGLQLIRRPAAGREDED</sequence>
<dbReference type="RefSeq" id="WP_066669970.1">
    <property type="nucleotide sequence ID" value="NZ_LYVF01000182.1"/>
</dbReference>
<comment type="caution">
    <text evidence="3">The sequence shown here is derived from an EMBL/GenBank/DDBJ whole genome shotgun (WGS) entry which is preliminary data.</text>
</comment>
<accession>A0A1B7LC32</accession>
<dbReference type="OrthoDB" id="2374025at2"/>
<dbReference type="STRING" id="1838280.A6M21_13845"/>
<evidence type="ECO:0000256" key="1">
    <source>
        <dbReference type="SAM" id="Phobius"/>
    </source>
</evidence>